<comment type="similarity">
    <text evidence="6">Belongs to the archaeal Rpo3/eukaryotic RPB3 RNA polymerase subunit family.</text>
</comment>
<dbReference type="InterPro" id="IPR033901">
    <property type="entry name" value="RNAPI/III_AC40"/>
</dbReference>
<dbReference type="HAMAP" id="MF_00320">
    <property type="entry name" value="RNApol_arch_Rpo3"/>
    <property type="match status" value="1"/>
</dbReference>
<protein>
    <recommendedName>
        <fullName evidence="2">DNA-directed RNA polymerases I and III subunit RPAC1</fullName>
    </recommendedName>
</protein>
<dbReference type="InterPro" id="IPR050518">
    <property type="entry name" value="Rpo3/RPB3_RNA_Pol_subunit"/>
</dbReference>
<dbReference type="NCBIfam" id="NF001988">
    <property type="entry name" value="PRK00783.1"/>
    <property type="match status" value="1"/>
</dbReference>
<dbReference type="InterPro" id="IPR011263">
    <property type="entry name" value="DNA-dir_RNA_pol_RpoA/D/Rpb3"/>
</dbReference>
<dbReference type="GO" id="GO:0005666">
    <property type="term" value="C:RNA polymerase III complex"/>
    <property type="evidence" value="ECO:0000318"/>
    <property type="project" value="GO_Central"/>
</dbReference>
<name>T1G2S8_HELRO</name>
<evidence type="ECO:0000313" key="10">
    <source>
        <dbReference type="Proteomes" id="UP000015101"/>
    </source>
</evidence>
<gene>
    <name evidence="9" type="primary">20215376</name>
    <name evidence="8" type="ORF">HELRODRAFT_77058</name>
</gene>
<dbReference type="Gene3D" id="2.170.120.12">
    <property type="entry name" value="DNA-directed RNA polymerase, insert domain"/>
    <property type="match status" value="1"/>
</dbReference>
<dbReference type="PANTHER" id="PTHR11800:SF13">
    <property type="entry name" value="DNA-DIRECTED RNA POLYMERASES I AND III SUBUNIT RPAC1"/>
    <property type="match status" value="1"/>
</dbReference>
<evidence type="ECO:0000313" key="8">
    <source>
        <dbReference type="EMBL" id="ESO06950.1"/>
    </source>
</evidence>
<dbReference type="InterPro" id="IPR022842">
    <property type="entry name" value="RNAP_Rpo3/Rpb3/RPAC1"/>
</dbReference>
<dbReference type="AlphaFoldDB" id="T1G2S8"/>
<evidence type="ECO:0000259" key="7">
    <source>
        <dbReference type="SMART" id="SM00662"/>
    </source>
</evidence>
<organism evidence="9 10">
    <name type="scientific">Helobdella robusta</name>
    <name type="common">Californian leech</name>
    <dbReference type="NCBI Taxonomy" id="6412"/>
    <lineage>
        <taxon>Eukaryota</taxon>
        <taxon>Metazoa</taxon>
        <taxon>Spiralia</taxon>
        <taxon>Lophotrochozoa</taxon>
        <taxon>Annelida</taxon>
        <taxon>Clitellata</taxon>
        <taxon>Hirudinea</taxon>
        <taxon>Rhynchobdellida</taxon>
        <taxon>Glossiphoniidae</taxon>
        <taxon>Helobdella</taxon>
    </lineage>
</organism>
<evidence type="ECO:0000256" key="1">
    <source>
        <dbReference type="ARBA" id="ARBA00004123"/>
    </source>
</evidence>
<dbReference type="GO" id="GO:0003899">
    <property type="term" value="F:DNA-directed RNA polymerase activity"/>
    <property type="evidence" value="ECO:0007669"/>
    <property type="project" value="InterPro"/>
</dbReference>
<dbReference type="CTD" id="20215376"/>
<dbReference type="Gene3D" id="3.30.1360.10">
    <property type="entry name" value="RNA polymerase, RBP11-like subunit"/>
    <property type="match status" value="1"/>
</dbReference>
<evidence type="ECO:0000256" key="5">
    <source>
        <dbReference type="ARBA" id="ARBA00023242"/>
    </source>
</evidence>
<sequence length="341" mass="38694">MSVIEDLRGKVNLGEKEVTNVNSSDFPGEYSGFDDGWSQSKFEKAFRIDVVKIDDRDMEFDMVGIDPALANSFRRILLEEVPTMAIDRIEIRNNTSIVSDEILAHRLGLVPIKADARLFEYRPKDSTEMTATDSIGFKLQVKCQKNLKASKGTLDKNELYNHFKVTTKDLIWFPVGDQTYTDENEIPKPADDDILIAKLKPGQEIDIVCYCFKGIGKDHAKFSPVATAFYRNLPEIKLLRKVTGRDAELLKSSFSEGVIELVPDENGVMEARVVDSRKDMLSRNAFRYEELKGAFQINLIIKHFIFSVESTGVMPPEVLVSEAIKVLMKKCKHFLKEIDDI</sequence>
<dbReference type="InterPro" id="IPR036603">
    <property type="entry name" value="RBP11-like"/>
</dbReference>
<evidence type="ECO:0000256" key="4">
    <source>
        <dbReference type="ARBA" id="ARBA00023163"/>
    </source>
</evidence>
<feature type="domain" description="DNA-directed RNA polymerase RpoA/D/Rpb3-type" evidence="7">
    <location>
        <begin position="57"/>
        <end position="337"/>
    </location>
</feature>
<dbReference type="OMA" id="KKKCRAF"/>
<dbReference type="GO" id="GO:0005736">
    <property type="term" value="C:RNA polymerase I complex"/>
    <property type="evidence" value="ECO:0000318"/>
    <property type="project" value="GO_Central"/>
</dbReference>
<keyword evidence="4" id="KW-0804">Transcription</keyword>
<dbReference type="KEGG" id="hro:HELRODRAFT_77058"/>
<comment type="subcellular location">
    <subcellularLocation>
        <location evidence="1">Nucleus</location>
    </subcellularLocation>
</comment>
<dbReference type="OrthoDB" id="270173at2759"/>
<keyword evidence="3" id="KW-0240">DNA-directed RNA polymerase</keyword>
<dbReference type="FunCoup" id="T1G2S8">
    <property type="interactions" value="857"/>
</dbReference>
<dbReference type="EnsemblMetazoa" id="HelroT77058">
    <property type="protein sequence ID" value="HelroP77058"/>
    <property type="gene ID" value="HelroG77058"/>
</dbReference>
<proteinExistence type="inferred from homology"/>
<dbReference type="Pfam" id="PF01000">
    <property type="entry name" value="RNA_pol_A_bac"/>
    <property type="match status" value="1"/>
</dbReference>
<dbReference type="InterPro" id="IPR036643">
    <property type="entry name" value="RNApol_insert_sf"/>
</dbReference>
<dbReference type="FunFam" id="2.170.120.12:FF:000003">
    <property type="entry name" value="Dna-directed rna polymerases i and iii subunit"/>
    <property type="match status" value="1"/>
</dbReference>
<reference evidence="8 10" key="2">
    <citation type="journal article" date="2013" name="Nature">
        <title>Insights into bilaterian evolution from three spiralian genomes.</title>
        <authorList>
            <person name="Simakov O."/>
            <person name="Marletaz F."/>
            <person name="Cho S.J."/>
            <person name="Edsinger-Gonzales E."/>
            <person name="Havlak P."/>
            <person name="Hellsten U."/>
            <person name="Kuo D.H."/>
            <person name="Larsson T."/>
            <person name="Lv J."/>
            <person name="Arendt D."/>
            <person name="Savage R."/>
            <person name="Osoegawa K."/>
            <person name="de Jong P."/>
            <person name="Grimwood J."/>
            <person name="Chapman J.A."/>
            <person name="Shapiro H."/>
            <person name="Aerts A."/>
            <person name="Otillar R.P."/>
            <person name="Terry A.Y."/>
            <person name="Boore J.L."/>
            <person name="Grigoriev I.V."/>
            <person name="Lindberg D.R."/>
            <person name="Seaver E.C."/>
            <person name="Weisblat D.A."/>
            <person name="Putnam N.H."/>
            <person name="Rokhsar D.S."/>
        </authorList>
    </citation>
    <scope>NUCLEOTIDE SEQUENCE</scope>
</reference>
<dbReference type="Proteomes" id="UP000015101">
    <property type="component" value="Unassembled WGS sequence"/>
</dbReference>
<dbReference type="CDD" id="cd07032">
    <property type="entry name" value="RNAP_I_II_AC40"/>
    <property type="match status" value="1"/>
</dbReference>
<keyword evidence="5" id="KW-0539">Nucleus</keyword>
<keyword evidence="10" id="KW-1185">Reference proteome</keyword>
<dbReference type="InParanoid" id="T1G2S8"/>
<dbReference type="SMART" id="SM00662">
    <property type="entry name" value="RPOLD"/>
    <property type="match status" value="1"/>
</dbReference>
<dbReference type="InterPro" id="IPR011262">
    <property type="entry name" value="DNA-dir_RNA_pol_insert"/>
</dbReference>
<dbReference type="GO" id="GO:0046983">
    <property type="term" value="F:protein dimerization activity"/>
    <property type="evidence" value="ECO:0007669"/>
    <property type="project" value="InterPro"/>
</dbReference>
<dbReference type="SUPFAM" id="SSF56553">
    <property type="entry name" value="Insert subdomain of RNA polymerase alpha subunit"/>
    <property type="match status" value="1"/>
</dbReference>
<dbReference type="EMBL" id="AMQM01003729">
    <property type="status" value="NOT_ANNOTATED_CDS"/>
    <property type="molecule type" value="Genomic_DNA"/>
</dbReference>
<dbReference type="STRING" id="6412.T1G2S8"/>
<dbReference type="GeneID" id="20215376"/>
<reference evidence="9" key="3">
    <citation type="submission" date="2015-06" db="UniProtKB">
        <authorList>
            <consortium name="EnsemblMetazoa"/>
        </authorList>
    </citation>
    <scope>IDENTIFICATION</scope>
</reference>
<evidence type="ECO:0000256" key="2">
    <source>
        <dbReference type="ARBA" id="ARBA00022083"/>
    </source>
</evidence>
<accession>T1G2S8</accession>
<dbReference type="RefSeq" id="XP_009015046.1">
    <property type="nucleotide sequence ID" value="XM_009016798.1"/>
</dbReference>
<dbReference type="HOGENOM" id="CLU_038421_0_1_1"/>
<evidence type="ECO:0000313" key="9">
    <source>
        <dbReference type="EnsemblMetazoa" id="HelroP77058"/>
    </source>
</evidence>
<dbReference type="GO" id="GO:0006351">
    <property type="term" value="P:DNA-templated transcription"/>
    <property type="evidence" value="ECO:0007669"/>
    <property type="project" value="InterPro"/>
</dbReference>
<reference evidence="10" key="1">
    <citation type="submission" date="2012-12" db="EMBL/GenBank/DDBJ databases">
        <authorList>
            <person name="Hellsten U."/>
            <person name="Grimwood J."/>
            <person name="Chapman J.A."/>
            <person name="Shapiro H."/>
            <person name="Aerts A."/>
            <person name="Otillar R.P."/>
            <person name="Terry A.Y."/>
            <person name="Boore J.L."/>
            <person name="Simakov O."/>
            <person name="Marletaz F."/>
            <person name="Cho S.-J."/>
            <person name="Edsinger-Gonzales E."/>
            <person name="Havlak P."/>
            <person name="Kuo D.-H."/>
            <person name="Larsson T."/>
            <person name="Lv J."/>
            <person name="Arendt D."/>
            <person name="Savage R."/>
            <person name="Osoegawa K."/>
            <person name="de Jong P."/>
            <person name="Lindberg D.R."/>
            <person name="Seaver E.C."/>
            <person name="Weisblat D.A."/>
            <person name="Putnam N.H."/>
            <person name="Grigoriev I.V."/>
            <person name="Rokhsar D.S."/>
        </authorList>
    </citation>
    <scope>NUCLEOTIDE SEQUENCE</scope>
</reference>
<evidence type="ECO:0000256" key="6">
    <source>
        <dbReference type="ARBA" id="ARBA00025804"/>
    </source>
</evidence>
<dbReference type="PANTHER" id="PTHR11800">
    <property type="entry name" value="DNA-DIRECTED RNA POLYMERASE"/>
    <property type="match status" value="1"/>
</dbReference>
<dbReference type="eggNOG" id="KOG1521">
    <property type="taxonomic scope" value="Eukaryota"/>
</dbReference>
<dbReference type="EMBL" id="KB096275">
    <property type="protein sequence ID" value="ESO06950.1"/>
    <property type="molecule type" value="Genomic_DNA"/>
</dbReference>
<dbReference type="SUPFAM" id="SSF55257">
    <property type="entry name" value="RBP11-like subunits of RNA polymerase"/>
    <property type="match status" value="1"/>
</dbReference>
<dbReference type="Pfam" id="PF01193">
    <property type="entry name" value="RNA_pol_L"/>
    <property type="match status" value="1"/>
</dbReference>
<evidence type="ECO:0000256" key="3">
    <source>
        <dbReference type="ARBA" id="ARBA00022478"/>
    </source>
</evidence>